<dbReference type="AlphaFoldDB" id="A0A1T4W2D8"/>
<evidence type="ECO:0000313" key="2">
    <source>
        <dbReference type="Proteomes" id="UP000190814"/>
    </source>
</evidence>
<accession>A0A1T4W2D8</accession>
<proteinExistence type="predicted"/>
<name>A0A1T4W2D8_9FIRM</name>
<keyword evidence="2" id="KW-1185">Reference proteome</keyword>
<organism evidence="1 2">
    <name type="scientific">Eubacterium uniforme</name>
    <dbReference type="NCBI Taxonomy" id="39495"/>
    <lineage>
        <taxon>Bacteria</taxon>
        <taxon>Bacillati</taxon>
        <taxon>Bacillota</taxon>
        <taxon>Clostridia</taxon>
        <taxon>Eubacteriales</taxon>
        <taxon>Eubacteriaceae</taxon>
        <taxon>Eubacterium</taxon>
    </lineage>
</organism>
<dbReference type="Proteomes" id="UP000190814">
    <property type="component" value="Unassembled WGS sequence"/>
</dbReference>
<reference evidence="1 2" key="1">
    <citation type="submission" date="2017-02" db="EMBL/GenBank/DDBJ databases">
        <authorList>
            <person name="Peterson S.W."/>
        </authorList>
    </citation>
    <scope>NUCLEOTIDE SEQUENCE [LARGE SCALE GENOMIC DNA]</scope>
    <source>
        <strain evidence="1 2">ATCC 35992</strain>
    </source>
</reference>
<gene>
    <name evidence="1" type="ORF">SAMN02745111_02180</name>
</gene>
<sequence>MNQVPFCYRNHCDVNMDYYGGGIEDYRKLYAYILLPDRIVYEIEHPVNGIIHLNPDDWKKMNSISDEYGIIELFDIKERKCLFNLLAMDATFDGKVDVSDLVVMKQRTGTWIVI</sequence>
<protein>
    <submittedName>
        <fullName evidence="1">Uncharacterized protein</fullName>
    </submittedName>
</protein>
<dbReference type="STRING" id="39495.SAMN02745111_02180"/>
<evidence type="ECO:0000313" key="1">
    <source>
        <dbReference type="EMBL" id="SKA71225.1"/>
    </source>
</evidence>
<dbReference type="EMBL" id="FUXZ01000015">
    <property type="protein sequence ID" value="SKA71225.1"/>
    <property type="molecule type" value="Genomic_DNA"/>
</dbReference>